<dbReference type="CDD" id="cd07208">
    <property type="entry name" value="Pat_hypo_Ecoli_yjju_like"/>
    <property type="match status" value="1"/>
</dbReference>
<gene>
    <name evidence="6" type="ORF">A11A3_01025</name>
</gene>
<keyword evidence="3 4" id="KW-0443">Lipid metabolism</keyword>
<sequence>MSRRALVVEGGAMRGIFAAGVLDAFLESGHRGFDFAVGVSAGSTNLIGYLAGDHGRSRRIITDHACRPDFINWKRFASGGHLCDVHWLWHQSLKEVPLSLERHWQGEIPLWVVTTSARDGSPCYFRARPDNLDHLVTASCSIPLAYRGYPAVEGQAMTDGGLADSIPVQWAYRQGARDITVVLSRPQGYRKRPDSLAPLLRPFMKDAPGVYHAMRRRAHVYNASLDFIASPPPDCRVRVVAPDEDFPVRRLTTDGARLARGYEQGRQAGQQIMATIL</sequence>
<dbReference type="SUPFAM" id="SSF52151">
    <property type="entry name" value="FabD/lysophospholipase-like"/>
    <property type="match status" value="1"/>
</dbReference>
<proteinExistence type="predicted"/>
<keyword evidence="1 4" id="KW-0378">Hydrolase</keyword>
<dbReference type="PROSITE" id="PS51635">
    <property type="entry name" value="PNPLA"/>
    <property type="match status" value="1"/>
</dbReference>
<feature type="short sequence motif" description="GXSXG" evidence="4">
    <location>
        <begin position="38"/>
        <end position="42"/>
    </location>
</feature>
<dbReference type="GO" id="GO:0016787">
    <property type="term" value="F:hydrolase activity"/>
    <property type="evidence" value="ECO:0007669"/>
    <property type="project" value="UniProtKB-UniRule"/>
</dbReference>
<evidence type="ECO:0000313" key="7">
    <source>
        <dbReference type="Proteomes" id="UP000010164"/>
    </source>
</evidence>
<dbReference type="InterPro" id="IPR016035">
    <property type="entry name" value="Acyl_Trfase/lysoPLipase"/>
</dbReference>
<comment type="caution">
    <text evidence="4">Lacks conserved residue(s) required for the propagation of feature annotation.</text>
</comment>
<dbReference type="AlphaFoldDB" id="L0WGQ0"/>
<dbReference type="Gene3D" id="3.40.1090.10">
    <property type="entry name" value="Cytosolic phospholipase A2 catalytic domain"/>
    <property type="match status" value="2"/>
</dbReference>
<evidence type="ECO:0000256" key="3">
    <source>
        <dbReference type="ARBA" id="ARBA00023098"/>
    </source>
</evidence>
<organism evidence="6 7">
    <name type="scientific">Alcanivorax hongdengensis A-11-3</name>
    <dbReference type="NCBI Taxonomy" id="1177179"/>
    <lineage>
        <taxon>Bacteria</taxon>
        <taxon>Pseudomonadati</taxon>
        <taxon>Pseudomonadota</taxon>
        <taxon>Gammaproteobacteria</taxon>
        <taxon>Oceanospirillales</taxon>
        <taxon>Alcanivoracaceae</taxon>
        <taxon>Alcanivorax</taxon>
    </lineage>
</organism>
<dbReference type="InterPro" id="IPR002641">
    <property type="entry name" value="PNPLA_dom"/>
</dbReference>
<accession>L0WGQ0</accession>
<dbReference type="InterPro" id="IPR037483">
    <property type="entry name" value="YjjU-like"/>
</dbReference>
<feature type="domain" description="PNPLA" evidence="5">
    <location>
        <begin position="6"/>
        <end position="172"/>
    </location>
</feature>
<keyword evidence="7" id="KW-1185">Reference proteome</keyword>
<name>L0WGQ0_9GAMM</name>
<dbReference type="OrthoDB" id="9802424at2"/>
<dbReference type="GO" id="GO:0016042">
    <property type="term" value="P:lipid catabolic process"/>
    <property type="evidence" value="ECO:0007669"/>
    <property type="project" value="UniProtKB-UniRule"/>
</dbReference>
<dbReference type="EMBL" id="AMRJ01000001">
    <property type="protein sequence ID" value="EKF76033.1"/>
    <property type="molecule type" value="Genomic_DNA"/>
</dbReference>
<evidence type="ECO:0000256" key="4">
    <source>
        <dbReference type="PROSITE-ProRule" id="PRU01161"/>
    </source>
</evidence>
<evidence type="ECO:0000256" key="1">
    <source>
        <dbReference type="ARBA" id="ARBA00022801"/>
    </source>
</evidence>
<dbReference type="InterPro" id="IPR050301">
    <property type="entry name" value="NTE"/>
</dbReference>
<evidence type="ECO:0000256" key="2">
    <source>
        <dbReference type="ARBA" id="ARBA00022963"/>
    </source>
</evidence>
<dbReference type="InterPro" id="IPR045943">
    <property type="entry name" value="DUF6363"/>
</dbReference>
<dbReference type="Pfam" id="PF19890">
    <property type="entry name" value="DUF6363"/>
    <property type="match status" value="1"/>
</dbReference>
<feature type="active site" description="Nucleophile" evidence="4">
    <location>
        <position position="40"/>
    </location>
</feature>
<keyword evidence="2 4" id="KW-0442">Lipid degradation</keyword>
<dbReference type="RefSeq" id="WP_008927396.1">
    <property type="nucleotide sequence ID" value="NZ_AMRJ01000001.1"/>
</dbReference>
<comment type="caution">
    <text evidence="6">The sequence shown here is derived from an EMBL/GenBank/DDBJ whole genome shotgun (WGS) entry which is preliminary data.</text>
</comment>
<evidence type="ECO:0000259" key="5">
    <source>
        <dbReference type="PROSITE" id="PS51635"/>
    </source>
</evidence>
<dbReference type="STRING" id="1177179.A11A3_01025"/>
<dbReference type="eggNOG" id="COG4667">
    <property type="taxonomic scope" value="Bacteria"/>
</dbReference>
<dbReference type="Proteomes" id="UP000010164">
    <property type="component" value="Unassembled WGS sequence"/>
</dbReference>
<dbReference type="PANTHER" id="PTHR14226">
    <property type="entry name" value="NEUROPATHY TARGET ESTERASE/SWISS CHEESE D.MELANOGASTER"/>
    <property type="match status" value="1"/>
</dbReference>
<dbReference type="PANTHER" id="PTHR14226:SF25">
    <property type="entry name" value="PHOSPHOESTERASE"/>
    <property type="match status" value="1"/>
</dbReference>
<dbReference type="Pfam" id="PF01734">
    <property type="entry name" value="Patatin"/>
    <property type="match status" value="1"/>
</dbReference>
<reference evidence="6 7" key="1">
    <citation type="journal article" date="2012" name="J. Bacteriol.">
        <title>Genome Sequence of the Alkane-Degrading Bacterium Alcanivorax hongdengensis Type Strain A-11-3.</title>
        <authorList>
            <person name="Lai Q."/>
            <person name="Shao Z."/>
        </authorList>
    </citation>
    <scope>NUCLEOTIDE SEQUENCE [LARGE SCALE GENOMIC DNA]</scope>
    <source>
        <strain evidence="6 7">A-11-3</strain>
    </source>
</reference>
<feature type="short sequence motif" description="DGA/G" evidence="4">
    <location>
        <begin position="159"/>
        <end position="161"/>
    </location>
</feature>
<feature type="active site" description="Proton acceptor" evidence="4">
    <location>
        <position position="159"/>
    </location>
</feature>
<dbReference type="PATRIC" id="fig|1177179.3.peg.200"/>
<protein>
    <recommendedName>
        <fullName evidence="5">PNPLA domain-containing protein</fullName>
    </recommendedName>
</protein>
<evidence type="ECO:0000313" key="6">
    <source>
        <dbReference type="EMBL" id="EKF76033.1"/>
    </source>
</evidence>